<feature type="domain" description="Pterin-binding" evidence="11">
    <location>
        <begin position="21"/>
        <end position="278"/>
    </location>
</feature>
<comment type="function">
    <text evidence="10">Catalyzes the condensation of para-aminobenzoate (pABA) with 6-hydroxymethyl-7,8-dihydropterin diphosphate (DHPt-PP) to form 7,8-dihydropteroate (H2Pte), the immediate precursor of folate derivatives.</text>
</comment>
<dbReference type="InterPro" id="IPR045031">
    <property type="entry name" value="DHP_synth-like"/>
</dbReference>
<dbReference type="Gene3D" id="3.20.20.20">
    <property type="entry name" value="Dihydropteroate synthase-like"/>
    <property type="match status" value="1"/>
</dbReference>
<protein>
    <recommendedName>
        <fullName evidence="5 10">Dihydropteroate synthase</fullName>
        <shortName evidence="10">DHPS</shortName>
        <ecNumber evidence="5 10">2.5.1.15</ecNumber>
    </recommendedName>
    <alternativeName>
        <fullName evidence="10">Dihydropteroate pyrophosphorylase</fullName>
    </alternativeName>
</protein>
<evidence type="ECO:0000256" key="7">
    <source>
        <dbReference type="ARBA" id="ARBA00022723"/>
    </source>
</evidence>
<organism evidence="12 13">
    <name type="scientific">Longivirga aurantiaca</name>
    <dbReference type="NCBI Taxonomy" id="1837743"/>
    <lineage>
        <taxon>Bacteria</taxon>
        <taxon>Bacillati</taxon>
        <taxon>Actinomycetota</taxon>
        <taxon>Actinomycetes</taxon>
        <taxon>Sporichthyales</taxon>
        <taxon>Sporichthyaceae</taxon>
        <taxon>Longivirga</taxon>
    </lineage>
</organism>
<dbReference type="EC" id="2.5.1.15" evidence="5 10"/>
<sequence length="288" mass="29516">MTHRPRHPAGLPPRLASLERCLVMGVLNVTPDSFSDGGLFLDAARAIDHGLAMAAAGADLVDVGGESTRPGAERVAPEEEIARVIPVVSALAEAGVAVSIDTMRATTARAAVEAGACVVNDVSGGLADPGMLIAVASLDVPYVAMHWRGHSTHMDDLAVYGDVVSDVVAELSARAADAVAAGIAPERVVLDPGLGFAKEADHNWALLRGLDHLLAVGHPVLVGASRKRFLGSLLAADGEPRPLAGRDGATDAITALAAAAGAWCVRVHDVRGSRDAVEVAAAWLRGRG</sequence>
<dbReference type="Proteomes" id="UP001596138">
    <property type="component" value="Unassembled WGS sequence"/>
</dbReference>
<dbReference type="InterPro" id="IPR000489">
    <property type="entry name" value="Pterin-binding_dom"/>
</dbReference>
<keyword evidence="13" id="KW-1185">Reference proteome</keyword>
<dbReference type="CDD" id="cd00739">
    <property type="entry name" value="DHPS"/>
    <property type="match status" value="1"/>
</dbReference>
<accession>A0ABW1SXF2</accession>
<comment type="similarity">
    <text evidence="4 10">Belongs to the DHPS family.</text>
</comment>
<keyword evidence="7 10" id="KW-0479">Metal-binding</keyword>
<evidence type="ECO:0000256" key="10">
    <source>
        <dbReference type="RuleBase" id="RU361205"/>
    </source>
</evidence>
<reference evidence="13" key="1">
    <citation type="journal article" date="2019" name="Int. J. Syst. Evol. Microbiol.">
        <title>The Global Catalogue of Microorganisms (GCM) 10K type strain sequencing project: providing services to taxonomists for standard genome sequencing and annotation.</title>
        <authorList>
            <consortium name="The Broad Institute Genomics Platform"/>
            <consortium name="The Broad Institute Genome Sequencing Center for Infectious Disease"/>
            <person name="Wu L."/>
            <person name="Ma J."/>
        </authorList>
    </citation>
    <scope>NUCLEOTIDE SEQUENCE [LARGE SCALE GENOMIC DNA]</scope>
    <source>
        <strain evidence="13">CGMCC 4.7317</strain>
    </source>
</reference>
<evidence type="ECO:0000256" key="5">
    <source>
        <dbReference type="ARBA" id="ARBA00012458"/>
    </source>
</evidence>
<evidence type="ECO:0000313" key="12">
    <source>
        <dbReference type="EMBL" id="MFC6237043.1"/>
    </source>
</evidence>
<dbReference type="PANTHER" id="PTHR20941">
    <property type="entry name" value="FOLATE SYNTHESIS PROTEINS"/>
    <property type="match status" value="1"/>
</dbReference>
<evidence type="ECO:0000256" key="3">
    <source>
        <dbReference type="ARBA" id="ARBA00004763"/>
    </source>
</evidence>
<dbReference type="PROSITE" id="PS00792">
    <property type="entry name" value="DHPS_1"/>
    <property type="match status" value="1"/>
</dbReference>
<evidence type="ECO:0000256" key="8">
    <source>
        <dbReference type="ARBA" id="ARBA00022842"/>
    </source>
</evidence>
<dbReference type="RefSeq" id="WP_386764089.1">
    <property type="nucleotide sequence ID" value="NZ_JBHSTI010000008.1"/>
</dbReference>
<dbReference type="NCBIfam" id="TIGR01496">
    <property type="entry name" value="DHPS"/>
    <property type="match status" value="1"/>
</dbReference>
<evidence type="ECO:0000259" key="11">
    <source>
        <dbReference type="PROSITE" id="PS50972"/>
    </source>
</evidence>
<evidence type="ECO:0000256" key="1">
    <source>
        <dbReference type="ARBA" id="ARBA00000012"/>
    </source>
</evidence>
<comment type="catalytic activity">
    <reaction evidence="1">
        <text>(7,8-dihydropterin-6-yl)methyl diphosphate + 4-aminobenzoate = 7,8-dihydropteroate + diphosphate</text>
        <dbReference type="Rhea" id="RHEA:19949"/>
        <dbReference type="ChEBI" id="CHEBI:17836"/>
        <dbReference type="ChEBI" id="CHEBI:17839"/>
        <dbReference type="ChEBI" id="CHEBI:33019"/>
        <dbReference type="ChEBI" id="CHEBI:72950"/>
        <dbReference type="EC" id="2.5.1.15"/>
    </reaction>
</comment>
<dbReference type="EMBL" id="JBHSTI010000008">
    <property type="protein sequence ID" value="MFC6237043.1"/>
    <property type="molecule type" value="Genomic_DNA"/>
</dbReference>
<evidence type="ECO:0000256" key="2">
    <source>
        <dbReference type="ARBA" id="ARBA00001946"/>
    </source>
</evidence>
<comment type="cofactor">
    <cofactor evidence="2 10">
        <name>Mg(2+)</name>
        <dbReference type="ChEBI" id="CHEBI:18420"/>
    </cofactor>
</comment>
<keyword evidence="9 10" id="KW-0289">Folate biosynthesis</keyword>
<keyword evidence="8 10" id="KW-0460">Magnesium</keyword>
<gene>
    <name evidence="12" type="primary">folP</name>
    <name evidence="12" type="ORF">ACFQGU_04085</name>
</gene>
<comment type="pathway">
    <text evidence="3 10">Cofactor biosynthesis; tetrahydrofolate biosynthesis; 7,8-dihydrofolate from 2-amino-4-hydroxy-6-hydroxymethyl-7,8-dihydropteridine diphosphate and 4-aminobenzoate: step 1/2.</text>
</comment>
<evidence type="ECO:0000256" key="4">
    <source>
        <dbReference type="ARBA" id="ARBA00009503"/>
    </source>
</evidence>
<evidence type="ECO:0000313" key="13">
    <source>
        <dbReference type="Proteomes" id="UP001596138"/>
    </source>
</evidence>
<name>A0ABW1SXF2_9ACTN</name>
<dbReference type="PROSITE" id="PS00793">
    <property type="entry name" value="DHPS_2"/>
    <property type="match status" value="1"/>
</dbReference>
<evidence type="ECO:0000256" key="9">
    <source>
        <dbReference type="ARBA" id="ARBA00022909"/>
    </source>
</evidence>
<proteinExistence type="inferred from homology"/>
<dbReference type="InterPro" id="IPR011005">
    <property type="entry name" value="Dihydropteroate_synth-like_sf"/>
</dbReference>
<dbReference type="Pfam" id="PF00809">
    <property type="entry name" value="Pterin_bind"/>
    <property type="match status" value="1"/>
</dbReference>
<dbReference type="PROSITE" id="PS50972">
    <property type="entry name" value="PTERIN_BINDING"/>
    <property type="match status" value="1"/>
</dbReference>
<keyword evidence="6 10" id="KW-0808">Transferase</keyword>
<dbReference type="GO" id="GO:0004156">
    <property type="term" value="F:dihydropteroate synthase activity"/>
    <property type="evidence" value="ECO:0007669"/>
    <property type="project" value="UniProtKB-EC"/>
</dbReference>
<comment type="caution">
    <text evidence="12">The sequence shown here is derived from an EMBL/GenBank/DDBJ whole genome shotgun (WGS) entry which is preliminary data.</text>
</comment>
<evidence type="ECO:0000256" key="6">
    <source>
        <dbReference type="ARBA" id="ARBA00022679"/>
    </source>
</evidence>
<dbReference type="InterPro" id="IPR006390">
    <property type="entry name" value="DHP_synth_dom"/>
</dbReference>
<dbReference type="PANTHER" id="PTHR20941:SF1">
    <property type="entry name" value="FOLIC ACID SYNTHESIS PROTEIN FOL1"/>
    <property type="match status" value="1"/>
</dbReference>
<dbReference type="SUPFAM" id="SSF51717">
    <property type="entry name" value="Dihydropteroate synthetase-like"/>
    <property type="match status" value="1"/>
</dbReference>